<dbReference type="SUPFAM" id="SSF52058">
    <property type="entry name" value="L domain-like"/>
    <property type="match status" value="1"/>
</dbReference>
<name>A4HV59_LEIIN</name>
<dbReference type="InterPro" id="IPR032675">
    <property type="entry name" value="LRR_dom_sf"/>
</dbReference>
<dbReference type="InterPro" id="IPR003591">
    <property type="entry name" value="Leu-rich_rpt_typical-subtyp"/>
</dbReference>
<dbReference type="KEGG" id="lif:LINJ.12.0018"/>
<feature type="region of interest" description="Disordered" evidence="3">
    <location>
        <begin position="490"/>
        <end position="535"/>
    </location>
</feature>
<dbReference type="EMBL" id="FR796444">
    <property type="protein sequence ID" value="CAM66324.2"/>
    <property type="molecule type" value="Genomic_DNA"/>
</dbReference>
<sequence length="1364" mass="141061">MRSKVAGGAVPKAQEEGVAVSAAVPSAPRSSVNKRGRLTHHGSVGGALTGVQKGTAPPLSARLYEDPCTEALDRRNSSPAAPHARTSNATHARPSSSVVPGRKTAAAAMRQPPPSLSAAAQPLGNAAAVEEAVACSTDEPSTGPSAVGCAVLSEAVKSRMSTTHPALRLPSAGVFAESPAAAAARRASSSSTAAPVRHAEVLCVALPEMPLPQTPQRVSAAGGGRLELRMRGLVALPCLHLSAAPKSPSLDARHESTTSSSVHGSGDVAAGRLHAVSFRQNAISSLSTQSVRAMSTSQASLIVPRSSPLQCYAHVSSLDLTHNALTSIAGIDALRCLRSLRLAFNRLTSLAPLWASRYVAQLDVLDVSSNALTELLSAEDVHALKRHQIRIVTHPTQAHSAAHGCPNAKCGVYKAMGLRVLYASDNKFCEVPSAIYTFTQLTDLRLSKNVIESVPDGFPVRACLPQLTRLDLSMNKLPAAMVEAVTARAEEVAESPLHRRRTSTTSPSFARVKGYRRASAHRSHGATDPSAGAKTAALSSSISSALKAGEDASSEEAGSGAVHGAECSRDIQSRVPGGAKENGRAAAEEGDGVSAVNGSGQRRSSASAAKVADDAESNGSRGTLLQLKADAAVSPQPPTKTRHESASATASSPSTRKATASLPPTAPAIATVSAQKSQQQDAVQCVAENVYSIDLSLWAAVVRRRLEEVLRRSPDSDASGAPGAASTFSMHELLVSLSDTLGGNSGGGGATALPRYRRRPAATARTMAALTQCLPSCSLSYSEEAQVRRPPLLLLTGISAAVAADESELLLYEVLALHIVHNCLCTAKSAAGGVSPPYAASTASSRALNSAELILQQACKYENSSEPLLRAEAPAADRASGGELPPLRPGSPGSGRGGGTVRQLNFAVPLQTVHVIACTDTAATPHSSVSALWAYLTWRQRWEAAVSCRRLPNKSDYICELGMQAADKHASHPLSSDAPSVTSEANGSGTHAARHCAAVVPLYPFAANSPVPRAREEHWLHEYRPASYCVVPPAWELLYDLLLRPSALEKTSLKRPHVPAVPPLLAGVGSRVQHLRGTPMSLACVLLCAVDYSGCAGASPMCASPTSPVLRWPTPGTGGPAASGAGNGTCAITASHVPCEGVIRRALQWRQHSQQLWSHVEREANIVAAEQVTSCSMPLYSAEEVLQSRQAAVAALSSPGAHDTRLRCGLFGQNGVSEEAVESAAASEEGASQPQCRSLALAKPLSQLLRSASNTAASCSAEPCESKTATATDTTMRSREIEGCSTPAVAVGADGGSAPAAAVDAVGGEADEHGGIEGQDGADAAARFNEVRDDNTAGSAVSATATAAQTPELPAEDAWWLCEN</sequence>
<keyword evidence="2" id="KW-0677">Repeat</keyword>
<dbReference type="Proteomes" id="UP000008153">
    <property type="component" value="Chromosome 12"/>
</dbReference>
<organism evidence="4 5">
    <name type="scientific">Leishmania infantum</name>
    <dbReference type="NCBI Taxonomy" id="5671"/>
    <lineage>
        <taxon>Eukaryota</taxon>
        <taxon>Discoba</taxon>
        <taxon>Euglenozoa</taxon>
        <taxon>Kinetoplastea</taxon>
        <taxon>Metakinetoplastina</taxon>
        <taxon>Trypanosomatida</taxon>
        <taxon>Trypanosomatidae</taxon>
        <taxon>Leishmaniinae</taxon>
        <taxon>Leishmania</taxon>
    </lineage>
</organism>
<dbReference type="SMART" id="SM00369">
    <property type="entry name" value="LRR_TYP"/>
    <property type="match status" value="4"/>
</dbReference>
<dbReference type="PANTHER" id="PTHR45712:SF22">
    <property type="entry name" value="INSULIN-LIKE GROWTH FACTOR-BINDING PROTEIN COMPLEX ACID LABILE SUBUNIT"/>
    <property type="match status" value="1"/>
</dbReference>
<feature type="compositionally biased region" description="Low complexity" evidence="3">
    <location>
        <begin position="1336"/>
        <end position="1350"/>
    </location>
</feature>
<gene>
    <name evidence="4" type="ORF">LINJ.12.0018</name>
</gene>
<reference evidence="4 5" key="2">
    <citation type="journal article" date="2011" name="Genome Res.">
        <title>Chromosome and gene copy number variation allow major structural change between species and strains of Leishmania.</title>
        <authorList>
            <person name="Rogers M.B."/>
            <person name="Hilley J.D."/>
            <person name="Dickens N.J."/>
            <person name="Wilkes J."/>
            <person name="Bates P.A."/>
            <person name="Depledge D.P."/>
            <person name="Harris D."/>
            <person name="Her Y."/>
            <person name="Herzyk P."/>
            <person name="Imamura H."/>
            <person name="Otto T.D."/>
            <person name="Sanders M."/>
            <person name="Seeger K."/>
            <person name="Dujardin J.C."/>
            <person name="Berriman M."/>
            <person name="Smith D.F."/>
            <person name="Hertz-Fowler C."/>
            <person name="Mottram J.C."/>
        </authorList>
    </citation>
    <scope>NUCLEOTIDE SEQUENCE [LARGE SCALE GENOMIC DNA]</scope>
    <source>
        <strain evidence="4 5">JPCM5</strain>
    </source>
</reference>
<evidence type="ECO:0000313" key="5">
    <source>
        <dbReference type="Proteomes" id="UP000008153"/>
    </source>
</evidence>
<feature type="region of interest" description="Disordered" evidence="3">
    <location>
        <begin position="1334"/>
        <end position="1357"/>
    </location>
</feature>
<dbReference type="STRING" id="5671.A4HV59"/>
<protein>
    <submittedName>
        <fullName evidence="4">Putative leucine-rich repeat protein</fullName>
    </submittedName>
</protein>
<evidence type="ECO:0000256" key="3">
    <source>
        <dbReference type="SAM" id="MobiDB-lite"/>
    </source>
</evidence>
<dbReference type="InParanoid" id="A4HV59"/>
<dbReference type="PANTHER" id="PTHR45712">
    <property type="entry name" value="AGAP008170-PA"/>
    <property type="match status" value="1"/>
</dbReference>
<dbReference type="SMR" id="A4HV59"/>
<feature type="region of interest" description="Disordered" evidence="3">
    <location>
        <begin position="874"/>
        <end position="899"/>
    </location>
</feature>
<reference evidence="4 5" key="1">
    <citation type="journal article" date="2007" name="Nat. Genet.">
        <title>Comparative genomic analysis of three Leishmania species that cause diverse human disease.</title>
        <authorList>
            <person name="Peacock C.S."/>
            <person name="Seeger K."/>
            <person name="Harris D."/>
            <person name="Murphy L."/>
            <person name="Ruiz J.C."/>
            <person name="Quail M.A."/>
            <person name="Peters N."/>
            <person name="Adlem E."/>
            <person name="Tivey A."/>
            <person name="Aslett M."/>
            <person name="Kerhornou A."/>
            <person name="Ivens A."/>
            <person name="Fraser A."/>
            <person name="Rajandream M.A."/>
            <person name="Carver T."/>
            <person name="Norbertczak H."/>
            <person name="Chillingworth T."/>
            <person name="Hance Z."/>
            <person name="Jagels K."/>
            <person name="Moule S."/>
            <person name="Ormond D."/>
            <person name="Rutter S."/>
            <person name="Squares R."/>
            <person name="Whitehead S."/>
            <person name="Rabbinowitsch E."/>
            <person name="Arrowsmith C."/>
            <person name="White B."/>
            <person name="Thurston S."/>
            <person name="Bringaud F."/>
            <person name="Baldauf S.L."/>
            <person name="Faulconbridge A."/>
            <person name="Jeffares D."/>
            <person name="Depledge D.P."/>
            <person name="Oyola S.O."/>
            <person name="Hilley J.D."/>
            <person name="Brito L.O."/>
            <person name="Tosi L.R."/>
            <person name="Barrell B."/>
            <person name="Cruz A.K."/>
            <person name="Mottram J.C."/>
            <person name="Smith D.F."/>
            <person name="Berriman M."/>
        </authorList>
    </citation>
    <scope>NUCLEOTIDE SEQUENCE [LARGE SCALE GENOMIC DNA]</scope>
    <source>
        <strain evidence="4 5">JPCM5</strain>
    </source>
</reference>
<keyword evidence="5" id="KW-1185">Reference proteome</keyword>
<feature type="compositionally biased region" description="Basic residues" evidence="3">
    <location>
        <begin position="513"/>
        <end position="524"/>
    </location>
</feature>
<feature type="region of interest" description="Disordered" evidence="3">
    <location>
        <begin position="246"/>
        <end position="266"/>
    </location>
</feature>
<feature type="region of interest" description="Disordered" evidence="3">
    <location>
        <begin position="547"/>
        <end position="662"/>
    </location>
</feature>
<proteinExistence type="predicted"/>
<dbReference type="VEuPathDB" id="TriTrypDB:LINF_120006600"/>
<dbReference type="AlphaFoldDB" id="A4HV59"/>
<feature type="compositionally biased region" description="Polar residues" evidence="3">
    <location>
        <begin position="85"/>
        <end position="98"/>
    </location>
</feature>
<evidence type="ECO:0000256" key="1">
    <source>
        <dbReference type="ARBA" id="ARBA00022614"/>
    </source>
</evidence>
<dbReference type="InterPro" id="IPR001611">
    <property type="entry name" value="Leu-rich_rpt"/>
</dbReference>
<feature type="compositionally biased region" description="Low complexity" evidence="3">
    <location>
        <begin position="646"/>
        <end position="661"/>
    </location>
</feature>
<feature type="compositionally biased region" description="Low complexity" evidence="3">
    <location>
        <begin position="18"/>
        <end position="31"/>
    </location>
</feature>
<dbReference type="InterPro" id="IPR050333">
    <property type="entry name" value="SLRP"/>
</dbReference>
<dbReference type="RefSeq" id="XP_001463950.2">
    <property type="nucleotide sequence ID" value="XM_001463913.2"/>
</dbReference>
<feature type="region of interest" description="Disordered" evidence="3">
    <location>
        <begin position="1"/>
        <end position="123"/>
    </location>
</feature>
<evidence type="ECO:0000313" key="4">
    <source>
        <dbReference type="EMBL" id="CAM66324.2"/>
    </source>
</evidence>
<accession>A4HV59</accession>
<dbReference type="PROSITE" id="PS51450">
    <property type="entry name" value="LRR"/>
    <property type="match status" value="1"/>
</dbReference>
<feature type="region of interest" description="Disordered" evidence="3">
    <location>
        <begin position="1259"/>
        <end position="1279"/>
    </location>
</feature>
<dbReference type="GeneID" id="5067330"/>
<evidence type="ECO:0000256" key="2">
    <source>
        <dbReference type="ARBA" id="ARBA00022737"/>
    </source>
</evidence>
<dbReference type="GO" id="GO:0005615">
    <property type="term" value="C:extracellular space"/>
    <property type="evidence" value="ECO:0007669"/>
    <property type="project" value="TreeGrafter"/>
</dbReference>
<dbReference type="eggNOG" id="ENOG502SED8">
    <property type="taxonomic scope" value="Eukaryota"/>
</dbReference>
<keyword evidence="1" id="KW-0433">Leucine-rich repeat</keyword>
<dbReference type="Gene3D" id="3.80.10.10">
    <property type="entry name" value="Ribonuclease Inhibitor"/>
    <property type="match status" value="2"/>
</dbReference>